<dbReference type="Proteomes" id="UP001153069">
    <property type="component" value="Unassembled WGS sequence"/>
</dbReference>
<feature type="compositionally biased region" description="Polar residues" evidence="1">
    <location>
        <begin position="1"/>
        <end position="13"/>
    </location>
</feature>
<reference evidence="3" key="1">
    <citation type="submission" date="2020-06" db="EMBL/GenBank/DDBJ databases">
        <authorList>
            <consortium name="Plant Systems Biology data submission"/>
        </authorList>
    </citation>
    <scope>NUCLEOTIDE SEQUENCE</scope>
    <source>
        <strain evidence="3">D6</strain>
    </source>
</reference>
<protein>
    <submittedName>
        <fullName evidence="3">Probable 2-oxoglutarate-dependent dioxygenase</fullName>
    </submittedName>
</protein>
<evidence type="ECO:0000259" key="2">
    <source>
        <dbReference type="Pfam" id="PF14226"/>
    </source>
</evidence>
<dbReference type="InterPro" id="IPR050231">
    <property type="entry name" value="Iron_ascorbate_oxido_reductase"/>
</dbReference>
<name>A0A9N8DUH9_9STRA</name>
<dbReference type="PRINTS" id="PR00682">
    <property type="entry name" value="IPNSYNTHASE"/>
</dbReference>
<keyword evidence="4" id="KW-1185">Reference proteome</keyword>
<dbReference type="PANTHER" id="PTHR47990">
    <property type="entry name" value="2-OXOGLUTARATE (2OG) AND FE(II)-DEPENDENT OXYGENASE SUPERFAMILY PROTEIN-RELATED"/>
    <property type="match status" value="1"/>
</dbReference>
<evidence type="ECO:0000313" key="4">
    <source>
        <dbReference type="Proteomes" id="UP001153069"/>
    </source>
</evidence>
<dbReference type="InterPro" id="IPR026992">
    <property type="entry name" value="DIOX_N"/>
</dbReference>
<feature type="domain" description="Non-haem dioxygenase N-terminal" evidence="2">
    <location>
        <begin position="32"/>
        <end position="147"/>
    </location>
</feature>
<sequence length="206" mass="23375">MTTTVTRNNLIRRTLSHHQSPKNNITDGAHTVPVVDMSLPDHQVGAAVHHACTTVGFFHIVNHGVSETLRNTVLEEARNMFRNLSEEQKETFSVAHSNSYRGYQRIGVNITSEQPDGHEGFDLISESTRAAIDHGCLTNYGHNLWPDPQWVPRLRPTLEEYISQMNTVGNRLMAAASIGLGLGRDYFQPYFTDPYWTMRLIRYPAR</sequence>
<proteinExistence type="predicted"/>
<dbReference type="Pfam" id="PF14226">
    <property type="entry name" value="DIOX_N"/>
    <property type="match status" value="1"/>
</dbReference>
<dbReference type="SUPFAM" id="SSF51197">
    <property type="entry name" value="Clavaminate synthase-like"/>
    <property type="match status" value="1"/>
</dbReference>
<feature type="region of interest" description="Disordered" evidence="1">
    <location>
        <begin position="1"/>
        <end position="28"/>
    </location>
</feature>
<dbReference type="InterPro" id="IPR027443">
    <property type="entry name" value="IPNS-like_sf"/>
</dbReference>
<evidence type="ECO:0000313" key="3">
    <source>
        <dbReference type="EMBL" id="CAB9507284.1"/>
    </source>
</evidence>
<dbReference type="Gene3D" id="2.60.120.330">
    <property type="entry name" value="B-lactam Antibiotic, Isopenicillin N Synthase, Chain"/>
    <property type="match status" value="1"/>
</dbReference>
<organism evidence="3 4">
    <name type="scientific">Seminavis robusta</name>
    <dbReference type="NCBI Taxonomy" id="568900"/>
    <lineage>
        <taxon>Eukaryota</taxon>
        <taxon>Sar</taxon>
        <taxon>Stramenopiles</taxon>
        <taxon>Ochrophyta</taxon>
        <taxon>Bacillariophyta</taxon>
        <taxon>Bacillariophyceae</taxon>
        <taxon>Bacillariophycidae</taxon>
        <taxon>Naviculales</taxon>
        <taxon>Naviculaceae</taxon>
        <taxon>Seminavis</taxon>
    </lineage>
</organism>
<dbReference type="OrthoDB" id="288590at2759"/>
<keyword evidence="3" id="KW-0223">Dioxygenase</keyword>
<dbReference type="GO" id="GO:0051213">
    <property type="term" value="F:dioxygenase activity"/>
    <property type="evidence" value="ECO:0007669"/>
    <property type="project" value="UniProtKB-KW"/>
</dbReference>
<dbReference type="AlphaFoldDB" id="A0A9N8DUH9"/>
<comment type="caution">
    <text evidence="3">The sequence shown here is derived from an EMBL/GenBank/DDBJ whole genome shotgun (WGS) entry which is preliminary data.</text>
</comment>
<evidence type="ECO:0000256" key="1">
    <source>
        <dbReference type="SAM" id="MobiDB-lite"/>
    </source>
</evidence>
<keyword evidence="3" id="KW-0560">Oxidoreductase</keyword>
<accession>A0A9N8DUH9</accession>
<gene>
    <name evidence="3" type="ORF">SEMRO_300_G111610.1</name>
</gene>
<dbReference type="EMBL" id="CAICTM010000299">
    <property type="protein sequence ID" value="CAB9507284.1"/>
    <property type="molecule type" value="Genomic_DNA"/>
</dbReference>